<dbReference type="InterPro" id="IPR019384">
    <property type="entry name" value="FHIP"/>
</dbReference>
<comment type="similarity">
    <text evidence="1">Belongs to the FHIP family.</text>
</comment>
<dbReference type="PANTHER" id="PTHR21705">
    <property type="entry name" value="RAI16 PROTEIN-RELATED"/>
    <property type="match status" value="1"/>
</dbReference>
<feature type="domain" description="FHF complex subunit HOOK-interacting protein C-terminal" evidence="2">
    <location>
        <begin position="606"/>
        <end position="696"/>
    </location>
</feature>
<dbReference type="STRING" id="7719.ENSCINP00000002965"/>
<evidence type="ECO:0000256" key="1">
    <source>
        <dbReference type="ARBA" id="ARBA00024336"/>
    </source>
</evidence>
<gene>
    <name evidence="3" type="primary">LOC100185903</name>
</gene>
<reference evidence="3" key="3">
    <citation type="submission" date="2025-09" db="UniProtKB">
        <authorList>
            <consortium name="Ensembl"/>
        </authorList>
    </citation>
    <scope>IDENTIFICATION</scope>
</reference>
<protein>
    <submittedName>
        <fullName evidence="3">Protein FAM160B1</fullName>
    </submittedName>
</protein>
<accession>F6SVI8</accession>
<keyword evidence="4" id="KW-1185">Reference proteome</keyword>
<dbReference type="OMA" id="VQTEFFF"/>
<evidence type="ECO:0000313" key="3">
    <source>
        <dbReference type="Ensembl" id="ENSCINP00000002965.3"/>
    </source>
</evidence>
<dbReference type="Proteomes" id="UP000008144">
    <property type="component" value="Unassembled WGS sequence"/>
</dbReference>
<evidence type="ECO:0000313" key="4">
    <source>
        <dbReference type="Proteomes" id="UP000008144"/>
    </source>
</evidence>
<name>F6SVI8_CIOIN</name>
<dbReference type="Pfam" id="PF10257">
    <property type="entry name" value="RAI16-like"/>
    <property type="match status" value="1"/>
</dbReference>
<dbReference type="AlphaFoldDB" id="F6SVI8"/>
<dbReference type="Ensembl" id="ENSCINT00000002965.3">
    <property type="protein sequence ID" value="ENSCINP00000002965.3"/>
    <property type="gene ID" value="ENSCING00000001505.3"/>
</dbReference>
<dbReference type="InterPro" id="IPR045669">
    <property type="entry name" value="FHIP_C"/>
</dbReference>
<organism evidence="3 4">
    <name type="scientific">Ciona intestinalis</name>
    <name type="common">Transparent sea squirt</name>
    <name type="synonym">Ascidia intestinalis</name>
    <dbReference type="NCBI Taxonomy" id="7719"/>
    <lineage>
        <taxon>Eukaryota</taxon>
        <taxon>Metazoa</taxon>
        <taxon>Chordata</taxon>
        <taxon>Tunicata</taxon>
        <taxon>Ascidiacea</taxon>
        <taxon>Phlebobranchia</taxon>
        <taxon>Cionidae</taxon>
        <taxon>Ciona</taxon>
    </lineage>
</organism>
<dbReference type="InParanoid" id="F6SVI8"/>
<dbReference type="InterPro" id="IPR045668">
    <property type="entry name" value="FHIP_KELAA_motif"/>
</dbReference>
<evidence type="ECO:0000259" key="2">
    <source>
        <dbReference type="Pfam" id="PF19314"/>
    </source>
</evidence>
<dbReference type="FunCoup" id="F6SVI8">
    <property type="interactions" value="344"/>
</dbReference>
<dbReference type="GeneTree" id="ENSGT00950000182936"/>
<reference evidence="3" key="2">
    <citation type="submission" date="2025-08" db="UniProtKB">
        <authorList>
            <consortium name="Ensembl"/>
        </authorList>
    </citation>
    <scope>IDENTIFICATION</scope>
</reference>
<proteinExistence type="inferred from homology"/>
<dbReference type="PANTHER" id="PTHR21705:SF12">
    <property type="entry name" value="FHF COMPLEX SUBUNIT HOOK-INTERACTING PROTEIN C-TERMINAL DOMAIN-CONTAINING PROTEIN"/>
    <property type="match status" value="1"/>
</dbReference>
<reference evidence="4" key="1">
    <citation type="journal article" date="2002" name="Science">
        <title>The draft genome of Ciona intestinalis: insights into chordate and vertebrate origins.</title>
        <authorList>
            <person name="Dehal P."/>
            <person name="Satou Y."/>
            <person name="Campbell R.K."/>
            <person name="Chapman J."/>
            <person name="Degnan B."/>
            <person name="De Tomaso A."/>
            <person name="Davidson B."/>
            <person name="Di Gregorio A."/>
            <person name="Gelpke M."/>
            <person name="Goodstein D.M."/>
            <person name="Harafuji N."/>
            <person name="Hastings K.E."/>
            <person name="Ho I."/>
            <person name="Hotta K."/>
            <person name="Huang W."/>
            <person name="Kawashima T."/>
            <person name="Lemaire P."/>
            <person name="Martinez D."/>
            <person name="Meinertzhagen I.A."/>
            <person name="Necula S."/>
            <person name="Nonaka M."/>
            <person name="Putnam N."/>
            <person name="Rash S."/>
            <person name="Saiga H."/>
            <person name="Satake M."/>
            <person name="Terry A."/>
            <person name="Yamada L."/>
            <person name="Wang H.G."/>
            <person name="Awazu S."/>
            <person name="Azumi K."/>
            <person name="Boore J."/>
            <person name="Branno M."/>
            <person name="Chin-Bow S."/>
            <person name="DeSantis R."/>
            <person name="Doyle S."/>
            <person name="Francino P."/>
            <person name="Keys D.N."/>
            <person name="Haga S."/>
            <person name="Hayashi H."/>
            <person name="Hino K."/>
            <person name="Imai K.S."/>
            <person name="Inaba K."/>
            <person name="Kano S."/>
            <person name="Kobayashi K."/>
            <person name="Kobayashi M."/>
            <person name="Lee B.I."/>
            <person name="Makabe K.W."/>
            <person name="Manohar C."/>
            <person name="Matassi G."/>
            <person name="Medina M."/>
            <person name="Mochizuki Y."/>
            <person name="Mount S."/>
            <person name="Morishita T."/>
            <person name="Miura S."/>
            <person name="Nakayama A."/>
            <person name="Nishizaka S."/>
            <person name="Nomoto H."/>
            <person name="Ohta F."/>
            <person name="Oishi K."/>
            <person name="Rigoutsos I."/>
            <person name="Sano M."/>
            <person name="Sasaki A."/>
            <person name="Sasakura Y."/>
            <person name="Shoguchi E."/>
            <person name="Shin-i T."/>
            <person name="Spagnuolo A."/>
            <person name="Stainier D."/>
            <person name="Suzuki M.M."/>
            <person name="Tassy O."/>
            <person name="Takatori N."/>
            <person name="Tokuoka M."/>
            <person name="Yagi K."/>
            <person name="Yoshizaki F."/>
            <person name="Wada S."/>
            <person name="Zhang C."/>
            <person name="Hyatt P.D."/>
            <person name="Larimer F."/>
            <person name="Detter C."/>
            <person name="Doggett N."/>
            <person name="Glavina T."/>
            <person name="Hawkins T."/>
            <person name="Richardson P."/>
            <person name="Lucas S."/>
            <person name="Kohara Y."/>
            <person name="Levine M."/>
            <person name="Satoh N."/>
            <person name="Rokhsar D.S."/>
        </authorList>
    </citation>
    <scope>NUCLEOTIDE SEQUENCE [LARGE SCALE GENOMIC DNA]</scope>
</reference>
<dbReference type="Pfam" id="PF19314">
    <property type="entry name" value="DUF5917"/>
    <property type="match status" value="1"/>
</dbReference>
<sequence>VNMFNKFTTILQQAVDALAPDAPLHEDFVYHWKSVTNFYIENTDDKTPVTDSNIPSHLKQMLQILVQEENEREAGDTGPCMEYLLQHKILETLYTLGKADCPPGMKQQVLIFFKHLLGKIRQPLLPHINVHRPVSHLVRVCGEVQAAPTETEEISFLCTVCARLKHEPHLLHFFLRNNANDSSNNTQHMYSDSYVQVCLFNSFYELPVGPIKTNPASNEQKQNAEPAHSQQLKRESYDLVDSLLNLSRSEDSRVAVKACEGLLLLVSMPHEAAVSATVKDTALCPLLNSRLTGLFTSLPTSLDPSDIDCVNAKWGLDTHNYTYGDIRNFNGKRALVSFLSWFDYCDQLIIEAYQGCSDYIAQSIVENFFQKTLLGPLLQADERAALTTSSVLTKLFTMVRSPPLMREMIKFVVFNDEQIKQYKQDGSKHLLPRLLERCDHFSDEISVVTLRLFEAIIGKRAPEALDWLVLRFLKDKSYHANNPGNIVVQTDSDDLEWDLEPGLDEGTPTTKSRQHRSNSDIVAALDNGVEANNPKTQVQRAVNCFLASIPDSAKSTQVNDDDSGYDGYLREAHRMYKDVCLNCRGFNWPKLTKLTLNVKNFYLCLGPFLRMLLNKLSKVLSQQYSVNLVVTSIASRLCLMPHPLMHELFINPLTQLRPQARSMYTVVQMVVEQILHRMNHIPNFKNRLIVARRKLAAGVVTNNDIDTHKTFLEGTIVLEEFCKELAAIAFVKHHAVAV</sequence>
<dbReference type="Pfam" id="PF19311">
    <property type="entry name" value="KELAA"/>
    <property type="match status" value="1"/>
</dbReference>